<evidence type="ECO:0000259" key="10">
    <source>
        <dbReference type="PROSITE" id="PS51898"/>
    </source>
</evidence>
<dbReference type="Proteomes" id="UP000245370">
    <property type="component" value="Unassembled WGS sequence"/>
</dbReference>
<keyword evidence="6 9" id="KW-0238">DNA-binding</keyword>
<dbReference type="RefSeq" id="WP_109359173.1">
    <property type="nucleotide sequence ID" value="NZ_QFRJ01000004.1"/>
</dbReference>
<evidence type="ECO:0000256" key="7">
    <source>
        <dbReference type="ARBA" id="ARBA00023172"/>
    </source>
</evidence>
<dbReference type="EMBL" id="QFRJ01000004">
    <property type="protein sequence ID" value="PWH85896.1"/>
    <property type="molecule type" value="Genomic_DNA"/>
</dbReference>
<dbReference type="InterPro" id="IPR002104">
    <property type="entry name" value="Integrase_catalytic"/>
</dbReference>
<comment type="caution">
    <text evidence="12">The sequence shown here is derived from an EMBL/GenBank/DDBJ whole genome shotgun (WGS) entry which is preliminary data.</text>
</comment>
<dbReference type="PROSITE" id="PS51900">
    <property type="entry name" value="CB"/>
    <property type="match status" value="1"/>
</dbReference>
<dbReference type="GO" id="GO:0003677">
    <property type="term" value="F:DNA binding"/>
    <property type="evidence" value="ECO:0007669"/>
    <property type="project" value="UniProtKB-UniRule"/>
</dbReference>
<organism evidence="12 13">
    <name type="scientific">Brumimicrobium oceani</name>
    <dbReference type="NCBI Taxonomy" id="2100725"/>
    <lineage>
        <taxon>Bacteria</taxon>
        <taxon>Pseudomonadati</taxon>
        <taxon>Bacteroidota</taxon>
        <taxon>Flavobacteriia</taxon>
        <taxon>Flavobacteriales</taxon>
        <taxon>Crocinitomicaceae</taxon>
        <taxon>Brumimicrobium</taxon>
    </lineage>
</organism>
<dbReference type="GO" id="GO:0005737">
    <property type="term" value="C:cytoplasm"/>
    <property type="evidence" value="ECO:0007669"/>
    <property type="project" value="UniProtKB-SubCell"/>
</dbReference>
<dbReference type="PANTHER" id="PTHR30349">
    <property type="entry name" value="PHAGE INTEGRASE-RELATED"/>
    <property type="match status" value="1"/>
</dbReference>
<dbReference type="Gene3D" id="1.10.443.10">
    <property type="entry name" value="Intergrase catalytic core"/>
    <property type="match status" value="1"/>
</dbReference>
<keyword evidence="8" id="KW-0131">Cell cycle</keyword>
<dbReference type="GO" id="GO:0051301">
    <property type="term" value="P:cell division"/>
    <property type="evidence" value="ECO:0007669"/>
    <property type="project" value="UniProtKB-KW"/>
</dbReference>
<dbReference type="InterPro" id="IPR013762">
    <property type="entry name" value="Integrase-like_cat_sf"/>
</dbReference>
<evidence type="ECO:0000256" key="3">
    <source>
        <dbReference type="ARBA" id="ARBA00022618"/>
    </source>
</evidence>
<protein>
    <submittedName>
        <fullName evidence="12">Integrase</fullName>
    </submittedName>
</protein>
<keyword evidence="3" id="KW-0132">Cell division</keyword>
<evidence type="ECO:0000256" key="8">
    <source>
        <dbReference type="ARBA" id="ARBA00023306"/>
    </source>
</evidence>
<comment type="subcellular location">
    <subcellularLocation>
        <location evidence="1">Cytoplasm</location>
    </subcellularLocation>
</comment>
<evidence type="ECO:0000313" key="13">
    <source>
        <dbReference type="Proteomes" id="UP000245370"/>
    </source>
</evidence>
<dbReference type="GO" id="GO:0007059">
    <property type="term" value="P:chromosome segregation"/>
    <property type="evidence" value="ECO:0007669"/>
    <property type="project" value="UniProtKB-KW"/>
</dbReference>
<dbReference type="Pfam" id="PF02899">
    <property type="entry name" value="Phage_int_SAM_1"/>
    <property type="match status" value="1"/>
</dbReference>
<keyword evidence="2" id="KW-0963">Cytoplasm</keyword>
<dbReference type="Gene3D" id="1.10.150.130">
    <property type="match status" value="1"/>
</dbReference>
<dbReference type="PANTHER" id="PTHR30349:SF77">
    <property type="entry name" value="TYROSINE RECOMBINASE XERC"/>
    <property type="match status" value="1"/>
</dbReference>
<evidence type="ECO:0000313" key="12">
    <source>
        <dbReference type="EMBL" id="PWH85896.1"/>
    </source>
</evidence>
<reference evidence="12 13" key="1">
    <citation type="submission" date="2018-05" db="EMBL/GenBank/DDBJ databases">
        <title>Brumimicrobium oceani sp. nov., isolated from coastal sediment.</title>
        <authorList>
            <person name="Kou Y."/>
        </authorList>
    </citation>
    <scope>NUCLEOTIDE SEQUENCE [LARGE SCALE GENOMIC DNA]</scope>
    <source>
        <strain evidence="12 13">C305</strain>
    </source>
</reference>
<evidence type="ECO:0000256" key="2">
    <source>
        <dbReference type="ARBA" id="ARBA00022490"/>
    </source>
</evidence>
<keyword evidence="5" id="KW-0229">DNA integration</keyword>
<dbReference type="GO" id="GO:0015074">
    <property type="term" value="P:DNA integration"/>
    <property type="evidence" value="ECO:0007669"/>
    <property type="project" value="UniProtKB-KW"/>
</dbReference>
<sequence length="291" mass="33814">MLNQFITYLNTERRVSDHTVAAYRKDVSSFLEFVLVDSAEELCEISYQNVRGWVVKLINEKHSNRTVNRKLSSLRTFFKWAQKNQFIGIDPMLKVKGPKQEKRLPEFVKQEEIEVLEMENLFPEGFSGIRDRLIIEVFYQTGIRLSELIGLKQSDFEDGKIKVLGKRNKERIIPITSELSTQIEAYLDNPVYKEAKCESIFITDKGKKLYPKFVYRKVNYYLSMLTKLTKRSPHVLRHTFATHMLNNGAGLETLKEVLGHANLSATQVYTHNSFDQISKIYKESHPRGGKV</sequence>
<evidence type="ECO:0000256" key="1">
    <source>
        <dbReference type="ARBA" id="ARBA00004496"/>
    </source>
</evidence>
<dbReference type="GO" id="GO:0006310">
    <property type="term" value="P:DNA recombination"/>
    <property type="evidence" value="ECO:0007669"/>
    <property type="project" value="UniProtKB-KW"/>
</dbReference>
<dbReference type="Pfam" id="PF00589">
    <property type="entry name" value="Phage_integrase"/>
    <property type="match status" value="1"/>
</dbReference>
<evidence type="ECO:0000256" key="9">
    <source>
        <dbReference type="PROSITE-ProRule" id="PRU01248"/>
    </source>
</evidence>
<feature type="domain" description="Core-binding (CB)" evidence="11">
    <location>
        <begin position="1"/>
        <end position="82"/>
    </location>
</feature>
<dbReference type="PROSITE" id="PS51898">
    <property type="entry name" value="TYR_RECOMBINASE"/>
    <property type="match status" value="1"/>
</dbReference>
<dbReference type="InterPro" id="IPR044068">
    <property type="entry name" value="CB"/>
</dbReference>
<feature type="domain" description="Tyr recombinase" evidence="10">
    <location>
        <begin position="103"/>
        <end position="282"/>
    </location>
</feature>
<name>A0A2U2XDL5_9FLAO</name>
<keyword evidence="7" id="KW-0233">DNA recombination</keyword>
<keyword evidence="4" id="KW-0159">Chromosome partition</keyword>
<reference evidence="12 13" key="2">
    <citation type="submission" date="2018-05" db="EMBL/GenBank/DDBJ databases">
        <authorList>
            <person name="Lanie J.A."/>
            <person name="Ng W.-L."/>
            <person name="Kazmierczak K.M."/>
            <person name="Andrzejewski T.M."/>
            <person name="Davidsen T.M."/>
            <person name="Wayne K.J."/>
            <person name="Tettelin H."/>
            <person name="Glass J.I."/>
            <person name="Rusch D."/>
            <person name="Podicherti R."/>
            <person name="Tsui H.-C.T."/>
            <person name="Winkler M.E."/>
        </authorList>
    </citation>
    <scope>NUCLEOTIDE SEQUENCE [LARGE SCALE GENOMIC DNA]</scope>
    <source>
        <strain evidence="12 13">C305</strain>
    </source>
</reference>
<dbReference type="InterPro" id="IPR050090">
    <property type="entry name" value="Tyrosine_recombinase_XerCD"/>
</dbReference>
<evidence type="ECO:0000256" key="4">
    <source>
        <dbReference type="ARBA" id="ARBA00022829"/>
    </source>
</evidence>
<dbReference type="SUPFAM" id="SSF56349">
    <property type="entry name" value="DNA breaking-rejoining enzymes"/>
    <property type="match status" value="1"/>
</dbReference>
<dbReference type="OrthoDB" id="9801717at2"/>
<proteinExistence type="predicted"/>
<evidence type="ECO:0000256" key="5">
    <source>
        <dbReference type="ARBA" id="ARBA00022908"/>
    </source>
</evidence>
<keyword evidence="13" id="KW-1185">Reference proteome</keyword>
<dbReference type="AlphaFoldDB" id="A0A2U2XDL5"/>
<dbReference type="InterPro" id="IPR011010">
    <property type="entry name" value="DNA_brk_join_enz"/>
</dbReference>
<gene>
    <name evidence="12" type="ORF">DIT68_07340</name>
</gene>
<dbReference type="InterPro" id="IPR004107">
    <property type="entry name" value="Integrase_SAM-like_N"/>
</dbReference>
<evidence type="ECO:0000259" key="11">
    <source>
        <dbReference type="PROSITE" id="PS51900"/>
    </source>
</evidence>
<accession>A0A2U2XDL5</accession>
<dbReference type="InterPro" id="IPR010998">
    <property type="entry name" value="Integrase_recombinase_N"/>
</dbReference>
<evidence type="ECO:0000256" key="6">
    <source>
        <dbReference type="ARBA" id="ARBA00023125"/>
    </source>
</evidence>